<keyword evidence="4 9" id="KW-0547">Nucleotide-binding</keyword>
<keyword evidence="5 9" id="KW-0378">Hydrolase</keyword>
<dbReference type="Pfam" id="PF00004">
    <property type="entry name" value="AAA"/>
    <property type="match status" value="1"/>
</dbReference>
<dbReference type="GO" id="GO:0006515">
    <property type="term" value="P:protein quality control for misfolded or incompletely synthesized proteins"/>
    <property type="evidence" value="ECO:0007669"/>
    <property type="project" value="UniProtKB-UniRule"/>
</dbReference>
<dbReference type="SMART" id="SM00464">
    <property type="entry name" value="LON"/>
    <property type="match status" value="1"/>
</dbReference>
<comment type="similarity">
    <text evidence="9 10 13 14">Belongs to the peptidase S16 family.</text>
</comment>
<dbReference type="SUPFAM" id="SSF54211">
    <property type="entry name" value="Ribosomal protein S5 domain 2-like"/>
    <property type="match status" value="1"/>
</dbReference>
<evidence type="ECO:0000256" key="8">
    <source>
        <dbReference type="ARBA" id="ARBA00023016"/>
    </source>
</evidence>
<dbReference type="GO" id="GO:0005524">
    <property type="term" value="F:ATP binding"/>
    <property type="evidence" value="ECO:0007669"/>
    <property type="project" value="UniProtKB-UniRule"/>
</dbReference>
<dbReference type="PIRSF" id="PIRSF001174">
    <property type="entry name" value="Lon_proteas"/>
    <property type="match status" value="1"/>
</dbReference>
<dbReference type="Gene3D" id="1.20.5.5270">
    <property type="match status" value="1"/>
</dbReference>
<comment type="function">
    <text evidence="9">ATP-dependent serine protease that mediates the selective degradation of mutant and abnormal proteins as well as certain short-lived regulatory proteins. Required for cellular homeostasis and for survival from DNA damage and developmental changes induced by stress. Degrades polypeptides processively to yield small peptide fragments that are 5 to 10 amino acids long. Binds to DNA in a double-stranded, site-specific manner.</text>
</comment>
<evidence type="ECO:0000256" key="4">
    <source>
        <dbReference type="ARBA" id="ARBA00022741"/>
    </source>
</evidence>
<dbReference type="InterPro" id="IPR027417">
    <property type="entry name" value="P-loop_NTPase"/>
</dbReference>
<dbReference type="Proteomes" id="UP001357733">
    <property type="component" value="Unassembled WGS sequence"/>
</dbReference>
<comment type="induction">
    <text evidence="9">By heat shock.</text>
</comment>
<comment type="catalytic activity">
    <reaction evidence="9 10 13">
        <text>Hydrolysis of proteins in presence of ATP.</text>
        <dbReference type="EC" id="3.4.21.53"/>
    </reaction>
</comment>
<dbReference type="FunFam" id="3.40.50.300:FF:000382">
    <property type="entry name" value="Lon protease homolog 2, peroxisomal"/>
    <property type="match status" value="1"/>
</dbReference>
<dbReference type="RefSeq" id="WP_324620199.1">
    <property type="nucleotide sequence ID" value="NZ_JAYKOT010000003.1"/>
</dbReference>
<dbReference type="GO" id="GO:0004252">
    <property type="term" value="F:serine-type endopeptidase activity"/>
    <property type="evidence" value="ECO:0007669"/>
    <property type="project" value="UniProtKB-UniRule"/>
</dbReference>
<dbReference type="PROSITE" id="PS01046">
    <property type="entry name" value="LON_SER"/>
    <property type="match status" value="1"/>
</dbReference>
<dbReference type="InterPro" id="IPR054594">
    <property type="entry name" value="Lon_lid"/>
</dbReference>
<dbReference type="GO" id="GO:0043565">
    <property type="term" value="F:sequence-specific DNA binding"/>
    <property type="evidence" value="ECO:0007669"/>
    <property type="project" value="UniProtKB-UniRule"/>
</dbReference>
<dbReference type="InterPro" id="IPR020568">
    <property type="entry name" value="Ribosomal_Su5_D2-typ_SF"/>
</dbReference>
<dbReference type="InterPro" id="IPR003593">
    <property type="entry name" value="AAA+_ATPase"/>
</dbReference>
<keyword evidence="3 9" id="KW-0645">Protease</keyword>
<dbReference type="PROSITE" id="PS51787">
    <property type="entry name" value="LON_N"/>
    <property type="match status" value="1"/>
</dbReference>
<keyword evidence="6 9" id="KW-0720">Serine protease</keyword>
<dbReference type="GO" id="GO:0004176">
    <property type="term" value="F:ATP-dependent peptidase activity"/>
    <property type="evidence" value="ECO:0007669"/>
    <property type="project" value="UniProtKB-UniRule"/>
</dbReference>
<dbReference type="InterPro" id="IPR027543">
    <property type="entry name" value="Lon_bac"/>
</dbReference>
<dbReference type="NCBIfam" id="TIGR00763">
    <property type="entry name" value="lon"/>
    <property type="match status" value="1"/>
</dbReference>
<dbReference type="Gene3D" id="3.30.230.10">
    <property type="match status" value="1"/>
</dbReference>
<name>A0AAW9MZH1_9FIRM</name>
<evidence type="ECO:0000256" key="9">
    <source>
        <dbReference type="HAMAP-Rule" id="MF_01973"/>
    </source>
</evidence>
<dbReference type="CDD" id="cd19500">
    <property type="entry name" value="RecA-like_Lon"/>
    <property type="match status" value="1"/>
</dbReference>
<accession>A0AAW9MZH1</accession>
<dbReference type="InterPro" id="IPR014721">
    <property type="entry name" value="Ribsml_uS5_D2-typ_fold_subgr"/>
</dbReference>
<dbReference type="Gene3D" id="1.20.58.1480">
    <property type="match status" value="1"/>
</dbReference>
<comment type="subcellular location">
    <subcellularLocation>
        <location evidence="1 9 10">Cytoplasm</location>
    </subcellularLocation>
</comment>
<feature type="binding site" evidence="9 12">
    <location>
        <begin position="358"/>
        <end position="365"/>
    </location>
    <ligand>
        <name>ATP</name>
        <dbReference type="ChEBI" id="CHEBI:30616"/>
    </ligand>
</feature>
<dbReference type="PANTHER" id="PTHR10046">
    <property type="entry name" value="ATP DEPENDENT LON PROTEASE FAMILY MEMBER"/>
    <property type="match status" value="1"/>
</dbReference>
<dbReference type="Gene3D" id="3.40.50.300">
    <property type="entry name" value="P-loop containing nucleotide triphosphate hydrolases"/>
    <property type="match status" value="1"/>
</dbReference>
<evidence type="ECO:0000259" key="16">
    <source>
        <dbReference type="PROSITE" id="PS51787"/>
    </source>
</evidence>
<dbReference type="SUPFAM" id="SSF88697">
    <property type="entry name" value="PUA domain-like"/>
    <property type="match status" value="1"/>
</dbReference>
<organism evidence="17 18">
    <name type="scientific">Citroniella saccharovorans</name>
    <dbReference type="NCBI Taxonomy" id="2053367"/>
    <lineage>
        <taxon>Bacteria</taxon>
        <taxon>Bacillati</taxon>
        <taxon>Bacillota</taxon>
        <taxon>Tissierellia</taxon>
        <taxon>Tissierellales</taxon>
        <taxon>Peptoniphilaceae</taxon>
        <taxon>Citroniella</taxon>
    </lineage>
</organism>
<keyword evidence="18" id="KW-1185">Reference proteome</keyword>
<dbReference type="InterPro" id="IPR004815">
    <property type="entry name" value="Lon_bac/euk-typ"/>
</dbReference>
<evidence type="ECO:0000256" key="12">
    <source>
        <dbReference type="PIRSR" id="PIRSR001174-2"/>
    </source>
</evidence>
<evidence type="ECO:0000256" key="7">
    <source>
        <dbReference type="ARBA" id="ARBA00022840"/>
    </source>
</evidence>
<evidence type="ECO:0000313" key="17">
    <source>
        <dbReference type="EMBL" id="MEB3430037.1"/>
    </source>
</evidence>
<keyword evidence="8 9" id="KW-0346">Stress response</keyword>
<feature type="domain" description="Lon proteolytic" evidence="15">
    <location>
        <begin position="594"/>
        <end position="776"/>
    </location>
</feature>
<dbReference type="GO" id="GO:0016887">
    <property type="term" value="F:ATP hydrolysis activity"/>
    <property type="evidence" value="ECO:0007669"/>
    <property type="project" value="UniProtKB-UniRule"/>
</dbReference>
<keyword evidence="2 9" id="KW-0963">Cytoplasm</keyword>
<dbReference type="InterPro" id="IPR008269">
    <property type="entry name" value="Lon_proteolytic"/>
</dbReference>
<evidence type="ECO:0000313" key="18">
    <source>
        <dbReference type="Proteomes" id="UP001357733"/>
    </source>
</evidence>
<evidence type="ECO:0000259" key="15">
    <source>
        <dbReference type="PROSITE" id="PS51786"/>
    </source>
</evidence>
<feature type="active site" evidence="9 11">
    <location>
        <position position="725"/>
    </location>
</feature>
<evidence type="ECO:0000256" key="13">
    <source>
        <dbReference type="PROSITE-ProRule" id="PRU01122"/>
    </source>
</evidence>
<dbReference type="EC" id="3.4.21.53" evidence="9 10"/>
<feature type="active site" evidence="9 11">
    <location>
        <position position="682"/>
    </location>
</feature>
<evidence type="ECO:0000256" key="6">
    <source>
        <dbReference type="ARBA" id="ARBA00022825"/>
    </source>
</evidence>
<dbReference type="EMBL" id="JAYKOT010000003">
    <property type="protein sequence ID" value="MEB3430037.1"/>
    <property type="molecule type" value="Genomic_DNA"/>
</dbReference>
<dbReference type="GO" id="GO:0005737">
    <property type="term" value="C:cytoplasm"/>
    <property type="evidence" value="ECO:0007669"/>
    <property type="project" value="UniProtKB-SubCell"/>
</dbReference>
<dbReference type="InterPro" id="IPR015947">
    <property type="entry name" value="PUA-like_sf"/>
</dbReference>
<dbReference type="InterPro" id="IPR008268">
    <property type="entry name" value="Peptidase_S16_AS"/>
</dbReference>
<dbReference type="InterPro" id="IPR003959">
    <property type="entry name" value="ATPase_AAA_core"/>
</dbReference>
<protein>
    <recommendedName>
        <fullName evidence="9 10">Lon protease</fullName>
        <ecNumber evidence="9 10">3.4.21.53</ecNumber>
    </recommendedName>
    <alternativeName>
        <fullName evidence="9">ATP-dependent protease La</fullName>
    </alternativeName>
</protein>
<evidence type="ECO:0000256" key="1">
    <source>
        <dbReference type="ARBA" id="ARBA00004496"/>
    </source>
</evidence>
<dbReference type="Gene3D" id="2.30.130.40">
    <property type="entry name" value="LON domain-like"/>
    <property type="match status" value="1"/>
</dbReference>
<keyword evidence="7 9" id="KW-0067">ATP-binding</keyword>
<dbReference type="Pfam" id="PF22667">
    <property type="entry name" value="Lon_lid"/>
    <property type="match status" value="1"/>
</dbReference>
<gene>
    <name evidence="9 17" type="primary">lon</name>
    <name evidence="17" type="ORF">VLK81_08560</name>
</gene>
<dbReference type="Pfam" id="PF02190">
    <property type="entry name" value="LON_substr_bdg"/>
    <property type="match status" value="1"/>
</dbReference>
<evidence type="ECO:0000256" key="11">
    <source>
        <dbReference type="PIRSR" id="PIRSR001174-1"/>
    </source>
</evidence>
<sequence>MNKYKENQISIPLIPLRGIYIFPNMVIHFDVGREISLNALDKAMMNDNLILLATQKDIMVEEPKFTDIYSMGTVSKIKQTLKLPNGATRVLIEGLNRAAINNIHEIDGYYLADAVEFTYNEENIEISEEEKALMRLILQDLEKYAKFNPNLGKEAIIGLEDIEDPGKFADITVSLIQLKGKDHIKILSQLDTIKRLESLKSILSKEIEMLEIEEKINLKVKEGLDKTQKEYFLREQLSVIKKELGDDEDEDEISSFESKLKKLKIPKSSKEKIQKEINRLENLPPQSPENQVIRTYLDYVFDLPWGKLTKDKLDLKKAKEVLDNDHYGLKDVKERVLEFLAVLKKTKADSAPIILLVGPPGVGKTSIARSIARATGREFTSMRLGGVRDEAEIRGHRKTYIGSMPGRIINNIISAKTSNPVFLLDEIDKLSTDFRGDPASALLEVLDPSQNDEFTDHYLEIPFDLSKVMFITTANSVSTIPDALLDRMEVIEVSSYTEVEKFHIAKDYLLREAMEKHGLNKEEFSISDSAIKKLIKDYTREAGVRNLQRILSRVIRRSIKDMYERDKDKINIGLNNLEKYADKEIYTDDIFDKEEMVGVVTGLAWTSVGGEILQVESSIMPGKGEVTLTGSLGDVMKESCYAAISYIRSNLDKFDIKDKTFYKDKDIHVHVPEGAIPKDGPSAGVTIATAIVSSLTKKKVRRDIAMTGEISLRGRVLPIGGVKEKILAAHRYNINTIILPEENKRDLEDIPESVRKKLDIHFVKYIPEVISLSLVD</sequence>
<reference evidence="17 18" key="1">
    <citation type="submission" date="2024-01" db="EMBL/GenBank/DDBJ databases">
        <title>Complete genome sequence of Citroniella saccharovorans strain M6.X9, isolated from human fecal sample.</title>
        <authorList>
            <person name="Cheng G."/>
            <person name="Westerholm M."/>
            <person name="Schnurer A."/>
        </authorList>
    </citation>
    <scope>NUCLEOTIDE SEQUENCE [LARGE SCALE GENOMIC DNA]</scope>
    <source>
        <strain evidence="17 18">DSM 29873</strain>
    </source>
</reference>
<dbReference type="PROSITE" id="PS51786">
    <property type="entry name" value="LON_PROTEOLYTIC"/>
    <property type="match status" value="1"/>
</dbReference>
<dbReference type="SMART" id="SM00382">
    <property type="entry name" value="AAA"/>
    <property type="match status" value="1"/>
</dbReference>
<dbReference type="SUPFAM" id="SSF52540">
    <property type="entry name" value="P-loop containing nucleoside triphosphate hydrolases"/>
    <property type="match status" value="1"/>
</dbReference>
<dbReference type="HAMAP" id="MF_01973">
    <property type="entry name" value="lon_bact"/>
    <property type="match status" value="1"/>
</dbReference>
<dbReference type="AlphaFoldDB" id="A0AAW9MZH1"/>
<evidence type="ECO:0000256" key="5">
    <source>
        <dbReference type="ARBA" id="ARBA00022801"/>
    </source>
</evidence>
<comment type="subunit">
    <text evidence="9 10">Homohexamer. Organized in a ring with a central cavity.</text>
</comment>
<dbReference type="InterPro" id="IPR027065">
    <property type="entry name" value="Lon_Prtase"/>
</dbReference>
<feature type="domain" description="Lon N-terminal" evidence="16">
    <location>
        <begin position="11"/>
        <end position="207"/>
    </location>
</feature>
<evidence type="ECO:0000256" key="10">
    <source>
        <dbReference type="PIRNR" id="PIRNR001174"/>
    </source>
</evidence>
<evidence type="ECO:0000256" key="2">
    <source>
        <dbReference type="ARBA" id="ARBA00022490"/>
    </source>
</evidence>
<comment type="caution">
    <text evidence="17">The sequence shown here is derived from an EMBL/GenBank/DDBJ whole genome shotgun (WGS) entry which is preliminary data.</text>
</comment>
<evidence type="ECO:0000256" key="3">
    <source>
        <dbReference type="ARBA" id="ARBA00022670"/>
    </source>
</evidence>
<dbReference type="InterPro" id="IPR003111">
    <property type="entry name" value="Lon_prtase_N"/>
</dbReference>
<evidence type="ECO:0000256" key="14">
    <source>
        <dbReference type="RuleBase" id="RU000591"/>
    </source>
</evidence>
<dbReference type="Pfam" id="PF05362">
    <property type="entry name" value="Lon_C"/>
    <property type="match status" value="1"/>
</dbReference>
<dbReference type="Gene3D" id="1.10.8.60">
    <property type="match status" value="1"/>
</dbReference>
<proteinExistence type="evidence at transcript level"/>
<dbReference type="GO" id="GO:0034605">
    <property type="term" value="P:cellular response to heat"/>
    <property type="evidence" value="ECO:0007669"/>
    <property type="project" value="UniProtKB-UniRule"/>
</dbReference>
<dbReference type="InterPro" id="IPR046336">
    <property type="entry name" value="Lon_prtase_N_sf"/>
</dbReference>
<dbReference type="PRINTS" id="PR00830">
    <property type="entry name" value="ENDOLAPTASE"/>
</dbReference>